<feature type="chain" id="PRO_5025535211" evidence="1">
    <location>
        <begin position="20"/>
        <end position="229"/>
    </location>
</feature>
<dbReference type="OrthoDB" id="5086500at2759"/>
<dbReference type="EMBL" id="ML991785">
    <property type="protein sequence ID" value="KAF2236412.1"/>
    <property type="molecule type" value="Genomic_DNA"/>
</dbReference>
<gene>
    <name evidence="2" type="ORF">EV356DRAFT_70386</name>
</gene>
<keyword evidence="1" id="KW-0732">Signal</keyword>
<evidence type="ECO:0000313" key="2">
    <source>
        <dbReference type="EMBL" id="KAF2236412.1"/>
    </source>
</evidence>
<proteinExistence type="predicted"/>
<feature type="signal peptide" evidence="1">
    <location>
        <begin position="1"/>
        <end position="19"/>
    </location>
</feature>
<evidence type="ECO:0000256" key="1">
    <source>
        <dbReference type="SAM" id="SignalP"/>
    </source>
</evidence>
<dbReference type="Proteomes" id="UP000800092">
    <property type="component" value="Unassembled WGS sequence"/>
</dbReference>
<evidence type="ECO:0000313" key="3">
    <source>
        <dbReference type="Proteomes" id="UP000800092"/>
    </source>
</evidence>
<sequence>MKVYTTIGAIASMAVLVQANTDLVTLSTPGAAWIQEVDATVILPQLPNPVSGHNSLWSAIYTDNDESFMQGVSAVGPGDTYCGAAGTTAWCNNAYTLTGTAPNWNVFHGTSVTAGPGSAVRTHYKLNPTTQLWDQNMYINGNLVSTLSMSKGEHGNLFYISIECAAGTCAPHPAHSWQDVSIVLSQADMSFKHTGAWASGATGGVMSTPDGGKTWNFTTLYVPEQTAQQ</sequence>
<name>A0A6A6HEN7_VIRVR</name>
<protein>
    <submittedName>
        <fullName evidence="2">Uncharacterized protein</fullName>
    </submittedName>
</protein>
<organism evidence="2 3">
    <name type="scientific">Viridothelium virens</name>
    <name type="common">Speckled blister lichen</name>
    <name type="synonym">Trypethelium virens</name>
    <dbReference type="NCBI Taxonomy" id="1048519"/>
    <lineage>
        <taxon>Eukaryota</taxon>
        <taxon>Fungi</taxon>
        <taxon>Dikarya</taxon>
        <taxon>Ascomycota</taxon>
        <taxon>Pezizomycotina</taxon>
        <taxon>Dothideomycetes</taxon>
        <taxon>Dothideomycetes incertae sedis</taxon>
        <taxon>Trypetheliales</taxon>
        <taxon>Trypetheliaceae</taxon>
        <taxon>Viridothelium</taxon>
    </lineage>
</organism>
<keyword evidence="3" id="KW-1185">Reference proteome</keyword>
<accession>A0A6A6HEN7</accession>
<dbReference type="AlphaFoldDB" id="A0A6A6HEN7"/>
<reference evidence="2" key="1">
    <citation type="journal article" date="2020" name="Stud. Mycol.">
        <title>101 Dothideomycetes genomes: a test case for predicting lifestyles and emergence of pathogens.</title>
        <authorList>
            <person name="Haridas S."/>
            <person name="Albert R."/>
            <person name="Binder M."/>
            <person name="Bloem J."/>
            <person name="Labutti K."/>
            <person name="Salamov A."/>
            <person name="Andreopoulos B."/>
            <person name="Baker S."/>
            <person name="Barry K."/>
            <person name="Bills G."/>
            <person name="Bluhm B."/>
            <person name="Cannon C."/>
            <person name="Castanera R."/>
            <person name="Culley D."/>
            <person name="Daum C."/>
            <person name="Ezra D."/>
            <person name="Gonzalez J."/>
            <person name="Henrissat B."/>
            <person name="Kuo A."/>
            <person name="Liang C."/>
            <person name="Lipzen A."/>
            <person name="Lutzoni F."/>
            <person name="Magnuson J."/>
            <person name="Mondo S."/>
            <person name="Nolan M."/>
            <person name="Ohm R."/>
            <person name="Pangilinan J."/>
            <person name="Park H.-J."/>
            <person name="Ramirez L."/>
            <person name="Alfaro M."/>
            <person name="Sun H."/>
            <person name="Tritt A."/>
            <person name="Yoshinaga Y."/>
            <person name="Zwiers L.-H."/>
            <person name="Turgeon B."/>
            <person name="Goodwin S."/>
            <person name="Spatafora J."/>
            <person name="Crous P."/>
            <person name="Grigoriev I."/>
        </authorList>
    </citation>
    <scope>NUCLEOTIDE SEQUENCE</scope>
    <source>
        <strain evidence="2">Tuck. ex Michener</strain>
    </source>
</reference>